<accession>A0A6M8B3V2</accession>
<dbReference type="AlphaFoldDB" id="A0A6M8B3V2"/>
<dbReference type="Proteomes" id="UP000504752">
    <property type="component" value="Chromosome"/>
</dbReference>
<protein>
    <submittedName>
        <fullName evidence="2">Uncharacterized protein</fullName>
    </submittedName>
</protein>
<gene>
    <name evidence="2" type="ORF">HPC72_02860</name>
</gene>
<organism evidence="2 3">
    <name type="scientific">Actinomyces marmotae</name>
    <dbReference type="NCBI Taxonomy" id="2737173"/>
    <lineage>
        <taxon>Bacteria</taxon>
        <taxon>Bacillati</taxon>
        <taxon>Actinomycetota</taxon>
        <taxon>Actinomycetes</taxon>
        <taxon>Actinomycetales</taxon>
        <taxon>Actinomycetaceae</taxon>
        <taxon>Actinomyces</taxon>
    </lineage>
</organism>
<proteinExistence type="predicted"/>
<feature type="transmembrane region" description="Helical" evidence="1">
    <location>
        <begin position="26"/>
        <end position="46"/>
    </location>
</feature>
<keyword evidence="1" id="KW-0812">Transmembrane</keyword>
<dbReference type="KEGG" id="amam:HPC72_02860"/>
<name>A0A6M8B3V2_9ACTO</name>
<keyword evidence="3" id="KW-1185">Reference proteome</keyword>
<dbReference type="PROSITE" id="PS51318">
    <property type="entry name" value="TAT"/>
    <property type="match status" value="1"/>
</dbReference>
<keyword evidence="1" id="KW-0472">Membrane</keyword>
<evidence type="ECO:0000313" key="3">
    <source>
        <dbReference type="Proteomes" id="UP000504752"/>
    </source>
</evidence>
<feature type="transmembrane region" description="Helical" evidence="1">
    <location>
        <begin position="52"/>
        <end position="72"/>
    </location>
</feature>
<dbReference type="EMBL" id="CP053642">
    <property type="protein sequence ID" value="QKD79337.1"/>
    <property type="molecule type" value="Genomic_DNA"/>
</dbReference>
<keyword evidence="1" id="KW-1133">Transmembrane helix</keyword>
<feature type="transmembrane region" description="Helical" evidence="1">
    <location>
        <begin position="79"/>
        <end position="102"/>
    </location>
</feature>
<evidence type="ECO:0000256" key="1">
    <source>
        <dbReference type="SAM" id="Phobius"/>
    </source>
</evidence>
<dbReference type="RefSeq" id="WP_159523979.1">
    <property type="nucleotide sequence ID" value="NZ_CP053642.1"/>
</dbReference>
<evidence type="ECO:0000313" key="2">
    <source>
        <dbReference type="EMBL" id="QKD79337.1"/>
    </source>
</evidence>
<sequence>MSAPDAVGRPTARTAETAFRAAGRRVAVIGTALAAACLAAGAASGGRALAGAAWGAGAGLVLTVITAVALLVPWQRFPLMAPAGVMLSFAAKIAVMVAVVLLAGPHRAGFSRPWFLASLALILIVVTIVEVVALARGRALTVESQGEAGPAPPRPANAR</sequence>
<reference evidence="2 3" key="1">
    <citation type="submission" date="2020-05" db="EMBL/GenBank/DDBJ databases">
        <title>Actinomyces sp. zg-325.</title>
        <authorList>
            <person name="Yang C."/>
        </authorList>
    </citation>
    <scope>NUCLEOTIDE SEQUENCE [LARGE SCALE GENOMIC DNA]</scope>
    <source>
        <strain evidence="3">zg-325</strain>
    </source>
</reference>
<feature type="transmembrane region" description="Helical" evidence="1">
    <location>
        <begin position="114"/>
        <end position="135"/>
    </location>
</feature>
<dbReference type="InterPro" id="IPR006311">
    <property type="entry name" value="TAT_signal"/>
</dbReference>